<evidence type="ECO:0000313" key="2">
    <source>
        <dbReference type="Proteomes" id="UP001217089"/>
    </source>
</evidence>
<proteinExistence type="predicted"/>
<gene>
    <name evidence="1" type="ORF">KUTeg_018198</name>
</gene>
<accession>A0ABQ9EM31</accession>
<organism evidence="1 2">
    <name type="scientific">Tegillarca granosa</name>
    <name type="common">Malaysian cockle</name>
    <name type="synonym">Anadara granosa</name>
    <dbReference type="NCBI Taxonomy" id="220873"/>
    <lineage>
        <taxon>Eukaryota</taxon>
        <taxon>Metazoa</taxon>
        <taxon>Spiralia</taxon>
        <taxon>Lophotrochozoa</taxon>
        <taxon>Mollusca</taxon>
        <taxon>Bivalvia</taxon>
        <taxon>Autobranchia</taxon>
        <taxon>Pteriomorphia</taxon>
        <taxon>Arcoida</taxon>
        <taxon>Arcoidea</taxon>
        <taxon>Arcidae</taxon>
        <taxon>Tegillarca</taxon>
    </lineage>
</organism>
<comment type="caution">
    <text evidence="1">The sequence shown here is derived from an EMBL/GenBank/DDBJ whole genome shotgun (WGS) entry which is preliminary data.</text>
</comment>
<reference evidence="1 2" key="1">
    <citation type="submission" date="2022-12" db="EMBL/GenBank/DDBJ databases">
        <title>Chromosome-level genome of Tegillarca granosa.</title>
        <authorList>
            <person name="Kim J."/>
        </authorList>
    </citation>
    <scope>NUCLEOTIDE SEQUENCE [LARGE SCALE GENOMIC DNA]</scope>
    <source>
        <strain evidence="1">Teg-2019</strain>
        <tissue evidence="1">Adductor muscle</tissue>
    </source>
</reference>
<keyword evidence="2" id="KW-1185">Reference proteome</keyword>
<protein>
    <submittedName>
        <fullName evidence="1">Uncharacterized protein</fullName>
    </submittedName>
</protein>
<evidence type="ECO:0000313" key="1">
    <source>
        <dbReference type="EMBL" id="KAJ8304615.1"/>
    </source>
</evidence>
<sequence length="81" mass="8888">MNTFVNGLLDGEDSNSFEPFKCNMSPGSECGDLLSVWTFGSPGHCGSRHAGYRMGIKGYKYAALQVIINRCPVQRVRSKSL</sequence>
<dbReference type="Gene3D" id="2.60.120.310">
    <property type="entry name" value="Copper type II, ascorbate-dependent monooxygenase, N-terminal domain"/>
    <property type="match status" value="1"/>
</dbReference>
<dbReference type="EMBL" id="JARBDR010000903">
    <property type="protein sequence ID" value="KAJ8304615.1"/>
    <property type="molecule type" value="Genomic_DNA"/>
</dbReference>
<name>A0ABQ9EM31_TEGGR</name>
<dbReference type="Proteomes" id="UP001217089">
    <property type="component" value="Unassembled WGS sequence"/>
</dbReference>
<dbReference type="InterPro" id="IPR036939">
    <property type="entry name" value="Cu2_ascorb_mOase_N_sf"/>
</dbReference>